<organism evidence="1 2">
    <name type="scientific">Candidatus Dojkabacteria bacterium</name>
    <dbReference type="NCBI Taxonomy" id="2099670"/>
    <lineage>
        <taxon>Bacteria</taxon>
        <taxon>Candidatus Dojkabacteria</taxon>
    </lineage>
</organism>
<accession>A0A3M0Z114</accession>
<name>A0A3M0Z114_9BACT</name>
<gene>
    <name evidence="1" type="ORF">D6810_01215</name>
</gene>
<sequence length="207" mass="23171">MFISNLRRYLDQGGISHSGLERTDRGGPNSIAPIEPGKAIRTWIDSVLLRGGYYPLLPSFLGYAGCIREDGSVDWELVGDKVSIRVIPGNEVYQEGAADSNYDLARVVGGWFNEVYDGIVSGSDVPFFFLVLPSEVQNEVYDELSKHGRIKIFQRFVGNPAEVYDLLTKLTEAQHNYNLESFLTGGLDASIFGELRETWGRNREKNE</sequence>
<comment type="caution">
    <text evidence="1">The sequence shown here is derived from an EMBL/GenBank/DDBJ whole genome shotgun (WGS) entry which is preliminary data.</text>
</comment>
<proteinExistence type="predicted"/>
<dbReference type="Proteomes" id="UP000269410">
    <property type="component" value="Unassembled WGS sequence"/>
</dbReference>
<evidence type="ECO:0000313" key="2">
    <source>
        <dbReference type="Proteomes" id="UP000269410"/>
    </source>
</evidence>
<protein>
    <submittedName>
        <fullName evidence="1">Uncharacterized protein</fullName>
    </submittedName>
</protein>
<evidence type="ECO:0000313" key="1">
    <source>
        <dbReference type="EMBL" id="RMD77347.1"/>
    </source>
</evidence>
<dbReference type="AlphaFoldDB" id="A0A3M0Z114"/>
<reference evidence="1 2" key="1">
    <citation type="submission" date="2018-10" db="EMBL/GenBank/DDBJ databases">
        <title>Thermophilic Lithotrophy and Phototrophy in an Intertidal, Iron-rich, Geothermal Spring.</title>
        <authorList>
            <person name="Ward L.M."/>
            <person name="Idei A."/>
            <person name="Nakagawa M."/>
            <person name="Ueno Y."/>
            <person name="Fischer W."/>
            <person name="Mcglynn S.E."/>
        </authorList>
    </citation>
    <scope>NUCLEOTIDE SEQUENCE [LARGE SCALE GENOMIC DNA]</scope>
    <source>
        <strain evidence="1">J137</strain>
    </source>
</reference>
<dbReference type="EMBL" id="RFKV01000042">
    <property type="protein sequence ID" value="RMD77347.1"/>
    <property type="molecule type" value="Genomic_DNA"/>
</dbReference>